<dbReference type="PROSITE" id="PS00109">
    <property type="entry name" value="PROTEIN_KINASE_TYR"/>
    <property type="match status" value="1"/>
</dbReference>
<dbReference type="SUPFAM" id="SSF56112">
    <property type="entry name" value="Protein kinase-like (PK-like)"/>
    <property type="match status" value="1"/>
</dbReference>
<evidence type="ECO:0000259" key="1">
    <source>
        <dbReference type="PROSITE" id="PS50011"/>
    </source>
</evidence>
<name>A0A0C9TJK8_SPHS4</name>
<protein>
    <recommendedName>
        <fullName evidence="1">Protein kinase domain-containing protein</fullName>
    </recommendedName>
</protein>
<reference evidence="2 3" key="1">
    <citation type="submission" date="2014-06" db="EMBL/GenBank/DDBJ databases">
        <title>Evolutionary Origins and Diversification of the Mycorrhizal Mutualists.</title>
        <authorList>
            <consortium name="DOE Joint Genome Institute"/>
            <consortium name="Mycorrhizal Genomics Consortium"/>
            <person name="Kohler A."/>
            <person name="Kuo A."/>
            <person name="Nagy L.G."/>
            <person name="Floudas D."/>
            <person name="Copeland A."/>
            <person name="Barry K.W."/>
            <person name="Cichocki N."/>
            <person name="Veneault-Fourrey C."/>
            <person name="LaButti K."/>
            <person name="Lindquist E.A."/>
            <person name="Lipzen A."/>
            <person name="Lundell T."/>
            <person name="Morin E."/>
            <person name="Murat C."/>
            <person name="Riley R."/>
            <person name="Ohm R."/>
            <person name="Sun H."/>
            <person name="Tunlid A."/>
            <person name="Henrissat B."/>
            <person name="Grigoriev I.V."/>
            <person name="Hibbett D.S."/>
            <person name="Martin F."/>
        </authorList>
    </citation>
    <scope>NUCLEOTIDE SEQUENCE [LARGE SCALE GENOMIC DNA]</scope>
    <source>
        <strain evidence="2 3">SS14</strain>
    </source>
</reference>
<dbReference type="InterPro" id="IPR011009">
    <property type="entry name" value="Kinase-like_dom_sf"/>
</dbReference>
<proteinExistence type="predicted"/>
<evidence type="ECO:0000313" key="2">
    <source>
        <dbReference type="EMBL" id="KIJ29803.1"/>
    </source>
</evidence>
<organism evidence="2 3">
    <name type="scientific">Sphaerobolus stellatus (strain SS14)</name>
    <dbReference type="NCBI Taxonomy" id="990650"/>
    <lineage>
        <taxon>Eukaryota</taxon>
        <taxon>Fungi</taxon>
        <taxon>Dikarya</taxon>
        <taxon>Basidiomycota</taxon>
        <taxon>Agaricomycotina</taxon>
        <taxon>Agaricomycetes</taxon>
        <taxon>Phallomycetidae</taxon>
        <taxon>Geastrales</taxon>
        <taxon>Sphaerobolaceae</taxon>
        <taxon>Sphaerobolus</taxon>
    </lineage>
</organism>
<dbReference type="GO" id="GO:0005524">
    <property type="term" value="F:ATP binding"/>
    <property type="evidence" value="ECO:0007669"/>
    <property type="project" value="InterPro"/>
</dbReference>
<accession>A0A0C9TJK8</accession>
<dbReference type="AlphaFoldDB" id="A0A0C9TJK8"/>
<gene>
    <name evidence="2" type="ORF">M422DRAFT_187936</name>
</gene>
<dbReference type="HOGENOM" id="CLU_005513_6_1_1"/>
<sequence length="455" mass="52187">MCLSPIEVSLEQDTKKERNLLAANAANIFERQVNRRFVFALLLTEETCTVYLFDRSGATYSEPFNFHEDPNLFCAVICLLGSSKLQDIGFDTSFFLNKENLLQVRSKQDTGRRSFRKQTYTILDTIFRSPTYLGRGTFCWLAQRVGDMESRYVIKDAWIAQGLPGKESEGTLLKLAHEKGVVMGIPEFQSCEDVCQSDSGDPDAILLNRKIFNPSQELMKLERIHTRVIMKAYGKTLNEFSSRKELILAFHDAVLAHRNLHQIAGILHRDISARNILINPHGSEGNRGILIDYDNAIRIDDESPYAKKSRVGTLRFMARKLIDKDRETLERQTYLDDLESFYYVLCWIMWTYIEPGKKTTAIPYPARMWDKETAYIVKAAHLSKPRFEGGHFQQYFGKSLSALAKRLWAFLQRRTESAPDNETSPLPEEDYKEFLAEISKGIADLTLEESEAQIG</sequence>
<dbReference type="InterPro" id="IPR040976">
    <property type="entry name" value="Pkinase_fungal"/>
</dbReference>
<feature type="domain" description="Protein kinase" evidence="1">
    <location>
        <begin position="127"/>
        <end position="435"/>
    </location>
</feature>
<dbReference type="InterPro" id="IPR000719">
    <property type="entry name" value="Prot_kinase_dom"/>
</dbReference>
<dbReference type="Proteomes" id="UP000054279">
    <property type="component" value="Unassembled WGS sequence"/>
</dbReference>
<dbReference type="PANTHER" id="PTHR38248">
    <property type="entry name" value="FUNK1 6"/>
    <property type="match status" value="1"/>
</dbReference>
<dbReference type="EMBL" id="KN837275">
    <property type="protein sequence ID" value="KIJ29803.1"/>
    <property type="molecule type" value="Genomic_DNA"/>
</dbReference>
<dbReference type="InterPro" id="IPR008266">
    <property type="entry name" value="Tyr_kinase_AS"/>
</dbReference>
<evidence type="ECO:0000313" key="3">
    <source>
        <dbReference type="Proteomes" id="UP000054279"/>
    </source>
</evidence>
<dbReference type="PANTHER" id="PTHR38248:SF2">
    <property type="entry name" value="FUNK1 11"/>
    <property type="match status" value="1"/>
</dbReference>
<dbReference type="Pfam" id="PF17667">
    <property type="entry name" value="Pkinase_fungal"/>
    <property type="match status" value="1"/>
</dbReference>
<keyword evidence="3" id="KW-1185">Reference proteome</keyword>
<dbReference type="PROSITE" id="PS50011">
    <property type="entry name" value="PROTEIN_KINASE_DOM"/>
    <property type="match status" value="1"/>
</dbReference>
<dbReference type="GO" id="GO:0004672">
    <property type="term" value="F:protein kinase activity"/>
    <property type="evidence" value="ECO:0007669"/>
    <property type="project" value="InterPro"/>
</dbReference>
<dbReference type="Gene3D" id="1.10.510.10">
    <property type="entry name" value="Transferase(Phosphotransferase) domain 1"/>
    <property type="match status" value="1"/>
</dbReference>
<dbReference type="OrthoDB" id="5592585at2759"/>